<protein>
    <submittedName>
        <fullName evidence="1">Uncharacterized protein</fullName>
    </submittedName>
</protein>
<sequence>MDRPRREALSEWSCVSCAAQSNCYNDGSGGAVGDTWRSLRPKKRRDFTESQAMGLALVLAEQYVRASQDKEKELEEVEEECDGFSLVGWSHIATPTGSPHLSGGCLETSEQRQAFLSLPMRSTRSRDAKMRLVSSGSTVCEPAAAVDGLGKDRKSHRILSRPTKWIKRFVRALN</sequence>
<accession>A0ACC1M295</accession>
<comment type="caution">
    <text evidence="1">The sequence shown here is derived from an EMBL/GenBank/DDBJ whole genome shotgun (WGS) entry which is preliminary data.</text>
</comment>
<reference evidence="1" key="1">
    <citation type="submission" date="2022-07" db="EMBL/GenBank/DDBJ databases">
        <title>Phylogenomic reconstructions and comparative analyses of Kickxellomycotina fungi.</title>
        <authorList>
            <person name="Reynolds N.K."/>
            <person name="Stajich J.E."/>
            <person name="Barry K."/>
            <person name="Grigoriev I.V."/>
            <person name="Crous P."/>
            <person name="Smith M.E."/>
        </authorList>
    </citation>
    <scope>NUCLEOTIDE SEQUENCE</scope>
    <source>
        <strain evidence="1">CBS 190363</strain>
    </source>
</reference>
<keyword evidence="2" id="KW-1185">Reference proteome</keyword>
<organism evidence="1 2">
    <name type="scientific">Coemansia aciculifera</name>
    <dbReference type="NCBI Taxonomy" id="417176"/>
    <lineage>
        <taxon>Eukaryota</taxon>
        <taxon>Fungi</taxon>
        <taxon>Fungi incertae sedis</taxon>
        <taxon>Zoopagomycota</taxon>
        <taxon>Kickxellomycotina</taxon>
        <taxon>Kickxellomycetes</taxon>
        <taxon>Kickxellales</taxon>
        <taxon>Kickxellaceae</taxon>
        <taxon>Coemansia</taxon>
    </lineage>
</organism>
<evidence type="ECO:0000313" key="1">
    <source>
        <dbReference type="EMBL" id="KAJ2892614.1"/>
    </source>
</evidence>
<gene>
    <name evidence="1" type="ORF">IWW38_003153</name>
</gene>
<dbReference type="Proteomes" id="UP001139981">
    <property type="component" value="Unassembled WGS sequence"/>
</dbReference>
<proteinExistence type="predicted"/>
<dbReference type="EMBL" id="JANBVB010000695">
    <property type="protein sequence ID" value="KAJ2892614.1"/>
    <property type="molecule type" value="Genomic_DNA"/>
</dbReference>
<name>A0ACC1M295_9FUNG</name>
<evidence type="ECO:0000313" key="2">
    <source>
        <dbReference type="Proteomes" id="UP001139981"/>
    </source>
</evidence>